<dbReference type="InterPro" id="IPR036026">
    <property type="entry name" value="Seven-hairpin_glycosidases"/>
</dbReference>
<dbReference type="InterPro" id="IPR012341">
    <property type="entry name" value="6hp_glycosidase-like_sf"/>
</dbReference>
<dbReference type="PRINTS" id="PR00747">
    <property type="entry name" value="GLYHDRLASE47"/>
</dbReference>
<dbReference type="GO" id="GO:0044322">
    <property type="term" value="C:endoplasmic reticulum quality control compartment"/>
    <property type="evidence" value="ECO:0007669"/>
    <property type="project" value="GOC"/>
</dbReference>
<keyword evidence="8" id="KW-1185">Reference proteome</keyword>
<evidence type="ECO:0000313" key="8">
    <source>
        <dbReference type="Proteomes" id="UP000799766"/>
    </source>
</evidence>
<dbReference type="GO" id="GO:1904380">
    <property type="term" value="P:endoplasmic reticulum mannose trimming"/>
    <property type="evidence" value="ECO:0007669"/>
    <property type="project" value="InterPro"/>
</dbReference>
<dbReference type="EMBL" id="MU001678">
    <property type="protein sequence ID" value="KAF2458344.1"/>
    <property type="molecule type" value="Genomic_DNA"/>
</dbReference>
<keyword evidence="6" id="KW-0378">Hydrolase</keyword>
<dbReference type="AlphaFoldDB" id="A0A6A6P3F4"/>
<reference evidence="7" key="1">
    <citation type="journal article" date="2020" name="Stud. Mycol.">
        <title>101 Dothideomycetes genomes: a test case for predicting lifestyles and emergence of pathogens.</title>
        <authorList>
            <person name="Haridas S."/>
            <person name="Albert R."/>
            <person name="Binder M."/>
            <person name="Bloem J."/>
            <person name="Labutti K."/>
            <person name="Salamov A."/>
            <person name="Andreopoulos B."/>
            <person name="Baker S."/>
            <person name="Barry K."/>
            <person name="Bills G."/>
            <person name="Bluhm B."/>
            <person name="Cannon C."/>
            <person name="Castanera R."/>
            <person name="Culley D."/>
            <person name="Daum C."/>
            <person name="Ezra D."/>
            <person name="Gonzalez J."/>
            <person name="Henrissat B."/>
            <person name="Kuo A."/>
            <person name="Liang C."/>
            <person name="Lipzen A."/>
            <person name="Lutzoni F."/>
            <person name="Magnuson J."/>
            <person name="Mondo S."/>
            <person name="Nolan M."/>
            <person name="Ohm R."/>
            <person name="Pangilinan J."/>
            <person name="Park H.-J."/>
            <person name="Ramirez L."/>
            <person name="Alfaro M."/>
            <person name="Sun H."/>
            <person name="Tritt A."/>
            <person name="Yoshinaga Y."/>
            <person name="Zwiers L.-H."/>
            <person name="Turgeon B."/>
            <person name="Goodwin S."/>
            <person name="Spatafora J."/>
            <person name="Crous P."/>
            <person name="Grigoriev I."/>
        </authorList>
    </citation>
    <scope>NUCLEOTIDE SEQUENCE</scope>
    <source>
        <strain evidence="7">ATCC 16933</strain>
    </source>
</reference>
<keyword evidence="5" id="KW-0106">Calcium</keyword>
<evidence type="ECO:0000256" key="2">
    <source>
        <dbReference type="ARBA" id="ARBA00007658"/>
    </source>
</evidence>
<protein>
    <recommendedName>
        <fullName evidence="6">alpha-1,2-Mannosidase</fullName>
        <ecNumber evidence="6">3.2.1.-</ecNumber>
    </recommendedName>
</protein>
<sequence>MALVDEYGGDIKADFSPSGFLATWKAAHAAIQRHVYRGPTYQHPHYVQVDLFTGALRAFWIDSLSAYYPGLLALAGEVSEGAAAHLLYAALWTRYGALPERWSTASGDIEAGLRWWGGRPEFVESTWYLHRALGGDPWFARVGEMVLRDVKRRCWTRCGWAGLQDVRSGELNDRMESFFLGETAKYLYLLFDDGHPLNKWEGAWVFTTEGHPLAVPERIRKRERRRYSRQRSSSRGVDSNNLEIYDAEHVLPPLTCPVPPPPLPLSISSTAARPDLFHAAHLARLHPRPPSHLAALASTVDGSPLHAQFTEDHPAISAADLSSPSNYSFFPWTLPTEYVPADGSCAPLELRKTFDLSFPSLGGGQAGAVVKRVDGGILIGCLSGVRLGMIRESPDDGWNGPNGEMEGEDEVEEAYRIYSIGNIALGRDEKVFVEREAVSQFNPADPYFTRVRDSAVVDLVLDVPPPPPPSGNDEDTTAQNADAADTILAALNGSALLSAFTDQTIDLDQLRDLSVVDVVFDFAAAAEANANELELAGLGAGLEGAGAAADARAQGVLAAARDPGLLSSVLLGLQSLLATSTTATAQADTSSSLGSPAAATVAVGKPSSSPTSTAEQAGVLVLLPAALPIGAAPAATDIPYDVPDADVLVLPPPRRGAAAAKGEWGTMAGAQARFPRVEEGAGYVPWETLVWERACVVRDLLCEDGGGAAADGETGRMDSECEVLVVPRGGCSFGEKAANVPVGSKVEVLVVVSGTKEMEEEKWVDDGFVAGSWPPMPRVQPSVEGQRKQGKEDVVLVLVGGGEKTMEVFRRLEGGGGRMGVRRRWRFESQGVGIGNLMVL</sequence>
<dbReference type="EC" id="3.2.1.-" evidence="6"/>
<organism evidence="7 8">
    <name type="scientific">Lineolata rhizophorae</name>
    <dbReference type="NCBI Taxonomy" id="578093"/>
    <lineage>
        <taxon>Eukaryota</taxon>
        <taxon>Fungi</taxon>
        <taxon>Dikarya</taxon>
        <taxon>Ascomycota</taxon>
        <taxon>Pezizomycotina</taxon>
        <taxon>Dothideomycetes</taxon>
        <taxon>Dothideomycetes incertae sedis</taxon>
        <taxon>Lineolatales</taxon>
        <taxon>Lineolataceae</taxon>
        <taxon>Lineolata</taxon>
    </lineage>
</organism>
<keyword evidence="5" id="KW-0479">Metal-binding</keyword>
<evidence type="ECO:0000256" key="5">
    <source>
        <dbReference type="PIRSR" id="PIRSR601382-2"/>
    </source>
</evidence>
<evidence type="ECO:0000256" key="6">
    <source>
        <dbReference type="RuleBase" id="RU361193"/>
    </source>
</evidence>
<comment type="similarity">
    <text evidence="2 6">Belongs to the glycosyl hydrolase 47 family.</text>
</comment>
<keyword evidence="6" id="KW-0326">Glycosidase</keyword>
<dbReference type="GO" id="GO:0004571">
    <property type="term" value="F:mannosyl-oligosaccharide 1,2-alpha-mannosidase activity"/>
    <property type="evidence" value="ECO:0007669"/>
    <property type="project" value="InterPro"/>
</dbReference>
<dbReference type="OrthoDB" id="8118055at2759"/>
<evidence type="ECO:0000256" key="3">
    <source>
        <dbReference type="ARBA" id="ARBA00022824"/>
    </source>
</evidence>
<dbReference type="UniPathway" id="UPA00378"/>
<evidence type="ECO:0000256" key="1">
    <source>
        <dbReference type="ARBA" id="ARBA00004240"/>
    </source>
</evidence>
<dbReference type="GO" id="GO:0016020">
    <property type="term" value="C:membrane"/>
    <property type="evidence" value="ECO:0007669"/>
    <property type="project" value="InterPro"/>
</dbReference>
<dbReference type="GO" id="GO:0036503">
    <property type="term" value="P:ERAD pathway"/>
    <property type="evidence" value="ECO:0007669"/>
    <property type="project" value="UniProtKB-ARBA"/>
</dbReference>
<keyword evidence="3" id="KW-0256">Endoplasmic reticulum</keyword>
<dbReference type="GO" id="GO:0005975">
    <property type="term" value="P:carbohydrate metabolic process"/>
    <property type="evidence" value="ECO:0007669"/>
    <property type="project" value="InterPro"/>
</dbReference>
<comment type="cofactor">
    <cofactor evidence="5">
        <name>Ca(2+)</name>
        <dbReference type="ChEBI" id="CHEBI:29108"/>
    </cofactor>
</comment>
<keyword evidence="4" id="KW-0325">Glycoprotein</keyword>
<dbReference type="InterPro" id="IPR044674">
    <property type="entry name" value="EDEM1/2/3"/>
</dbReference>
<name>A0A6A6P3F4_9PEZI</name>
<dbReference type="PANTHER" id="PTHR45679">
    <property type="entry name" value="ER DEGRADATION-ENHANCING ALPHA-MANNOSIDASE-LIKE PROTEIN 2"/>
    <property type="match status" value="1"/>
</dbReference>
<dbReference type="Gene3D" id="1.50.10.10">
    <property type="match status" value="1"/>
</dbReference>
<gene>
    <name evidence="7" type="ORF">BDY21DRAFT_342223</name>
</gene>
<dbReference type="PANTHER" id="PTHR45679:SF5">
    <property type="entry name" value="ER DEGRADATION-ENHANCING ALPHA-MANNOSIDASE-LIKE PROTEIN 1"/>
    <property type="match status" value="1"/>
</dbReference>
<proteinExistence type="inferred from homology"/>
<accession>A0A6A6P3F4</accession>
<dbReference type="GO" id="GO:0005509">
    <property type="term" value="F:calcium ion binding"/>
    <property type="evidence" value="ECO:0007669"/>
    <property type="project" value="InterPro"/>
</dbReference>
<comment type="subcellular location">
    <subcellularLocation>
        <location evidence="1">Endoplasmic reticulum</location>
    </subcellularLocation>
</comment>
<evidence type="ECO:0000256" key="4">
    <source>
        <dbReference type="ARBA" id="ARBA00023180"/>
    </source>
</evidence>
<feature type="binding site" evidence="5">
    <location>
        <position position="208"/>
    </location>
    <ligand>
        <name>Ca(2+)</name>
        <dbReference type="ChEBI" id="CHEBI:29108"/>
    </ligand>
</feature>
<evidence type="ECO:0000313" key="7">
    <source>
        <dbReference type="EMBL" id="KAF2458344.1"/>
    </source>
</evidence>
<dbReference type="InterPro" id="IPR001382">
    <property type="entry name" value="Glyco_hydro_47"/>
</dbReference>
<dbReference type="Pfam" id="PF01532">
    <property type="entry name" value="Glyco_hydro_47"/>
    <property type="match status" value="1"/>
</dbReference>
<dbReference type="Proteomes" id="UP000799766">
    <property type="component" value="Unassembled WGS sequence"/>
</dbReference>
<dbReference type="SUPFAM" id="SSF48225">
    <property type="entry name" value="Seven-hairpin glycosidases"/>
    <property type="match status" value="1"/>
</dbReference>